<protein>
    <submittedName>
        <fullName evidence="2">Uncharacterized protein</fullName>
    </submittedName>
</protein>
<keyword evidence="1" id="KW-1133">Transmembrane helix</keyword>
<name>A0ABY8MHX3_9SPIO</name>
<dbReference type="RefSeq" id="WP_326927725.1">
    <property type="nucleotide sequence ID" value="NZ_CP123443.1"/>
</dbReference>
<feature type="transmembrane region" description="Helical" evidence="1">
    <location>
        <begin position="12"/>
        <end position="34"/>
    </location>
</feature>
<evidence type="ECO:0000313" key="2">
    <source>
        <dbReference type="EMBL" id="WGK69541.1"/>
    </source>
</evidence>
<keyword evidence="1" id="KW-0472">Membrane</keyword>
<organism evidence="2 3">
    <name type="scientific">Candidatus Haliotispira prima</name>
    <dbReference type="NCBI Taxonomy" id="3034016"/>
    <lineage>
        <taxon>Bacteria</taxon>
        <taxon>Pseudomonadati</taxon>
        <taxon>Spirochaetota</taxon>
        <taxon>Spirochaetia</taxon>
        <taxon>Spirochaetales</taxon>
        <taxon>Spirochaetaceae</taxon>
        <taxon>Candidatus Haliotispira</taxon>
    </lineage>
</organism>
<keyword evidence="1" id="KW-0812">Transmembrane</keyword>
<reference evidence="2 3" key="1">
    <citation type="submission" date="2023-04" db="EMBL/GenBank/DDBJ databases">
        <title>Spirochaete genome identified in red abalone sample constitutes a novel genus.</title>
        <authorList>
            <person name="Sharma S.P."/>
            <person name="Purcell C.M."/>
            <person name="Hyde J.R."/>
            <person name="Severin A.J."/>
        </authorList>
    </citation>
    <scope>NUCLEOTIDE SEQUENCE [LARGE SCALE GENOMIC DNA]</scope>
    <source>
        <strain evidence="2 3">SP-2023</strain>
    </source>
</reference>
<evidence type="ECO:0000313" key="3">
    <source>
        <dbReference type="Proteomes" id="UP001228690"/>
    </source>
</evidence>
<accession>A0ABY8MHX3</accession>
<sequence>MQSSQISAFYRSCCLWFYLCLRMLGIPVIALLILSGQAAVAAQGAVQGTADGNPAVTMQRISERTNVSAPTFQDDSPLQQSFAKWESLGFSANGSFFAGITYGVEHDLSRDESRYFANLRVLHLGSENDEVVFERLLRRSGPQRAGLSARSIMQDLLRRESKALRKFRIEALEQGEVLLSPEEEKQMPALAQREAEFTASDKLAEDSPMSAAATNMGADGASKRLYHFDPAIEELTRIQQEQEATVQQLATAPNILDRVYTLTRNANTTVFQLKRLRLDSQNSLRGQLIAVQSGGFPHRYNFQRNWNTLLQDNLRSGDQLGLKPIFISLSPDARHLILTLRIYADSEMTEDMDMDEADSGIGLGQAGEDLASMENVTKLQNIIGRQVESNDNYAFISFSVQVY</sequence>
<evidence type="ECO:0000256" key="1">
    <source>
        <dbReference type="SAM" id="Phobius"/>
    </source>
</evidence>
<keyword evidence="3" id="KW-1185">Reference proteome</keyword>
<proteinExistence type="predicted"/>
<dbReference type="Proteomes" id="UP001228690">
    <property type="component" value="Chromosome"/>
</dbReference>
<gene>
    <name evidence="2" type="ORF">P0082_01385</name>
</gene>
<dbReference type="EMBL" id="CP123443">
    <property type="protein sequence ID" value="WGK69541.1"/>
    <property type="molecule type" value="Genomic_DNA"/>
</dbReference>